<feature type="region of interest" description="Disordered" evidence="2">
    <location>
        <begin position="135"/>
        <end position="155"/>
    </location>
</feature>
<protein>
    <recommendedName>
        <fullName evidence="5">Pseudopodium-enriched atypical kinase 1</fullName>
    </recommendedName>
</protein>
<dbReference type="Proteomes" id="UP001152803">
    <property type="component" value="Unassembled WGS sequence"/>
</dbReference>
<dbReference type="GO" id="GO:0005925">
    <property type="term" value="C:focal adhesion"/>
    <property type="evidence" value="ECO:0007669"/>
    <property type="project" value="TreeGrafter"/>
</dbReference>
<sequence length="601" mass="66033">MCSRVDRTGYPPPLPVKQRRSVYSGGSSTGSSLDMELEKEQHSPLGSLREAGTPSFSDVFSTSDCHAPRCPIHSAGPLSGHQERFFSENTPPPVPKKRLARALSLPGGCLHPRCTQPSTLQNYDNHLYMLAPIRDSQPDVERETRKPARESPPQRQPLCLLTFHTPDQQLPRFFKSLQDQEQVSLDIQQCHLLFLRRTVLRLETRWLAGAESPKGIESLRPHDFLLCEGYRSKEIGDAVFHAVRCPKLPGRVFSAKVYRPGSEGTALAHSKPLPPHINIQQLFVRFPQCTEPEKEEPQSSNGPAGPQQCDGLFPQWPDGGSTEPGRRPRTVASLLSEGYGVDVERELPQATLEDFVRDGLSLRRSRPRLYERQLGLLLLQLTQALLHLRRHGAGCADLRPSDVTLAWPATEGGMEGAGAESMEGESLSTPVQKLWERRGPPRAVITALRPRSERDAGADSEEVRLGRLLQRCLHLPETPVTPDPGPAARDPPGLLQLALLLQEPESGVGTAEAAGILQALLWGPHTELLQEAQPGAWVSLLGSWLSVKRSLVVQKLSELALSEGDGGPDHEDTLCLQYLSVAEPEAVLKIAALLGLPHTAH</sequence>
<keyword evidence="4" id="KW-1185">Reference proteome</keyword>
<comment type="similarity">
    <text evidence="1">Belongs to the protein kinase superfamily.</text>
</comment>
<accession>A0A9Q1DQY9</accession>
<evidence type="ECO:0000313" key="3">
    <source>
        <dbReference type="EMBL" id="KAJ8278876.1"/>
    </source>
</evidence>
<comment type="caution">
    <text evidence="3">The sequence shown here is derived from an EMBL/GenBank/DDBJ whole genome shotgun (WGS) entry which is preliminary data.</text>
</comment>
<evidence type="ECO:0000256" key="1">
    <source>
        <dbReference type="ARBA" id="ARBA00038349"/>
    </source>
</evidence>
<dbReference type="GO" id="GO:0004672">
    <property type="term" value="F:protein kinase activity"/>
    <property type="evidence" value="ECO:0007669"/>
    <property type="project" value="TreeGrafter"/>
</dbReference>
<dbReference type="GO" id="GO:0015629">
    <property type="term" value="C:actin cytoskeleton"/>
    <property type="evidence" value="ECO:0007669"/>
    <property type="project" value="TreeGrafter"/>
</dbReference>
<dbReference type="AlphaFoldDB" id="A0A9Q1DQY9"/>
<evidence type="ECO:0000313" key="4">
    <source>
        <dbReference type="Proteomes" id="UP001152803"/>
    </source>
</evidence>
<feature type="region of interest" description="Disordered" evidence="2">
    <location>
        <begin position="290"/>
        <end position="328"/>
    </location>
</feature>
<dbReference type="OrthoDB" id="8777612at2759"/>
<dbReference type="PANTHER" id="PTHR22972:SF5">
    <property type="entry name" value="INACTIVE TYROSINE-PROTEIN KINASE PEAK1"/>
    <property type="match status" value="1"/>
</dbReference>
<proteinExistence type="inferred from homology"/>
<feature type="region of interest" description="Disordered" evidence="2">
    <location>
        <begin position="1"/>
        <end position="52"/>
    </location>
</feature>
<dbReference type="PANTHER" id="PTHR22972">
    <property type="entry name" value="SERINE/THREONINE PROTEIN KINASE"/>
    <property type="match status" value="1"/>
</dbReference>
<name>A0A9Q1DQY9_CONCO</name>
<dbReference type="EMBL" id="JAFJMO010000004">
    <property type="protein sequence ID" value="KAJ8278876.1"/>
    <property type="molecule type" value="Genomic_DNA"/>
</dbReference>
<gene>
    <name evidence="3" type="ORF">COCON_G00059420</name>
</gene>
<reference evidence="3" key="1">
    <citation type="journal article" date="2023" name="Science">
        <title>Genome structures resolve the early diversification of teleost fishes.</title>
        <authorList>
            <person name="Parey E."/>
            <person name="Louis A."/>
            <person name="Montfort J."/>
            <person name="Bouchez O."/>
            <person name="Roques C."/>
            <person name="Iampietro C."/>
            <person name="Lluch J."/>
            <person name="Castinel A."/>
            <person name="Donnadieu C."/>
            <person name="Desvignes T."/>
            <person name="Floi Bucao C."/>
            <person name="Jouanno E."/>
            <person name="Wen M."/>
            <person name="Mejri S."/>
            <person name="Dirks R."/>
            <person name="Jansen H."/>
            <person name="Henkel C."/>
            <person name="Chen W.J."/>
            <person name="Zahm M."/>
            <person name="Cabau C."/>
            <person name="Klopp C."/>
            <person name="Thompson A.W."/>
            <person name="Robinson-Rechavi M."/>
            <person name="Braasch I."/>
            <person name="Lecointre G."/>
            <person name="Bobe J."/>
            <person name="Postlethwait J.H."/>
            <person name="Berthelot C."/>
            <person name="Roest Crollius H."/>
            <person name="Guiguen Y."/>
        </authorList>
    </citation>
    <scope>NUCLEOTIDE SEQUENCE</scope>
    <source>
        <strain evidence="3">Concon-B</strain>
    </source>
</reference>
<dbReference type="InterPro" id="IPR051511">
    <property type="entry name" value="MitoQC_Scaffold_Kinases"/>
</dbReference>
<feature type="compositionally biased region" description="Basic and acidic residues" evidence="2">
    <location>
        <begin position="136"/>
        <end position="149"/>
    </location>
</feature>
<organism evidence="3 4">
    <name type="scientific">Conger conger</name>
    <name type="common">Conger eel</name>
    <name type="synonym">Muraena conger</name>
    <dbReference type="NCBI Taxonomy" id="82655"/>
    <lineage>
        <taxon>Eukaryota</taxon>
        <taxon>Metazoa</taxon>
        <taxon>Chordata</taxon>
        <taxon>Craniata</taxon>
        <taxon>Vertebrata</taxon>
        <taxon>Euteleostomi</taxon>
        <taxon>Actinopterygii</taxon>
        <taxon>Neopterygii</taxon>
        <taxon>Teleostei</taxon>
        <taxon>Anguilliformes</taxon>
        <taxon>Congridae</taxon>
        <taxon>Conger</taxon>
    </lineage>
</organism>
<evidence type="ECO:0008006" key="5">
    <source>
        <dbReference type="Google" id="ProtNLM"/>
    </source>
</evidence>
<evidence type="ECO:0000256" key="2">
    <source>
        <dbReference type="SAM" id="MobiDB-lite"/>
    </source>
</evidence>